<sequence>MDQARPGRDHGDEPAEAGAREKTTNAEAKILDAAEQVFAQYGFRGATTAMIAERAGVTKSNIYYYHRSKEALYRALLNGILKVWADTLRLIDEDKSPEDCIRLYLRRKMEFSRARPQLSRIFANEIISGAPHIGDQIAAATRPLLEEKAALIARWIEEGRISPAVNPTFLIFMLWASTQAYADFAAQMQILLGKTKLEPADYDGALDTITAVALGGALPRD</sequence>
<reference evidence="5" key="1">
    <citation type="journal article" date="2014" name="Int. J. Syst. Evol. Microbiol.">
        <title>Complete genome sequence of Corynebacterium casei LMG S-19264T (=DSM 44701T), isolated from a smear-ripened cheese.</title>
        <authorList>
            <consortium name="US DOE Joint Genome Institute (JGI-PGF)"/>
            <person name="Walter F."/>
            <person name="Albersmeier A."/>
            <person name="Kalinowski J."/>
            <person name="Ruckert C."/>
        </authorList>
    </citation>
    <scope>NUCLEOTIDE SEQUENCE</scope>
    <source>
        <strain evidence="5">VKM B-2748</strain>
    </source>
</reference>
<dbReference type="InterPro" id="IPR050109">
    <property type="entry name" value="HTH-type_TetR-like_transc_reg"/>
</dbReference>
<feature type="region of interest" description="Disordered" evidence="3">
    <location>
        <begin position="1"/>
        <end position="22"/>
    </location>
</feature>
<evidence type="ECO:0000256" key="1">
    <source>
        <dbReference type="ARBA" id="ARBA00023125"/>
    </source>
</evidence>
<keyword evidence="1 2" id="KW-0238">DNA-binding</keyword>
<dbReference type="InterPro" id="IPR036271">
    <property type="entry name" value="Tet_transcr_reg_TetR-rel_C_sf"/>
</dbReference>
<name>A0A9W6JL95_9HYPH</name>
<proteinExistence type="predicted"/>
<dbReference type="PROSITE" id="PS50977">
    <property type="entry name" value="HTH_TETR_2"/>
    <property type="match status" value="1"/>
</dbReference>
<dbReference type="RefSeq" id="WP_271198992.1">
    <property type="nucleotide sequence ID" value="NZ_BSFL01000001.1"/>
</dbReference>
<dbReference type="PANTHER" id="PTHR30328:SF54">
    <property type="entry name" value="HTH-TYPE TRANSCRIPTIONAL REPRESSOR SCO4008"/>
    <property type="match status" value="1"/>
</dbReference>
<dbReference type="SUPFAM" id="SSF48498">
    <property type="entry name" value="Tetracyclin repressor-like, C-terminal domain"/>
    <property type="match status" value="1"/>
</dbReference>
<gene>
    <name evidence="5" type="primary">ycdC</name>
    <name evidence="5" type="ORF">GCM10008174_02120</name>
</gene>
<comment type="caution">
    <text evidence="5">The sequence shown here is derived from an EMBL/GenBank/DDBJ whole genome shotgun (WGS) entry which is preliminary data.</text>
</comment>
<dbReference type="InterPro" id="IPR009057">
    <property type="entry name" value="Homeodomain-like_sf"/>
</dbReference>
<dbReference type="EMBL" id="BSFL01000001">
    <property type="protein sequence ID" value="GLK78471.1"/>
    <property type="molecule type" value="Genomic_DNA"/>
</dbReference>
<dbReference type="InterPro" id="IPR013573">
    <property type="entry name" value="Tscrpt_reg_YcdC_C"/>
</dbReference>
<dbReference type="Pfam" id="PF00440">
    <property type="entry name" value="TetR_N"/>
    <property type="match status" value="1"/>
</dbReference>
<reference evidence="5" key="2">
    <citation type="submission" date="2023-01" db="EMBL/GenBank/DDBJ databases">
        <authorList>
            <person name="Sun Q."/>
            <person name="Evtushenko L."/>
        </authorList>
    </citation>
    <scope>NUCLEOTIDE SEQUENCE</scope>
    <source>
        <strain evidence="5">VKM B-2748</strain>
    </source>
</reference>
<evidence type="ECO:0000313" key="5">
    <source>
        <dbReference type="EMBL" id="GLK78471.1"/>
    </source>
</evidence>
<dbReference type="PANTHER" id="PTHR30328">
    <property type="entry name" value="TRANSCRIPTIONAL REPRESSOR"/>
    <property type="match status" value="1"/>
</dbReference>
<evidence type="ECO:0000256" key="2">
    <source>
        <dbReference type="PROSITE-ProRule" id="PRU00335"/>
    </source>
</evidence>
<feature type="DNA-binding region" description="H-T-H motif" evidence="2">
    <location>
        <begin position="47"/>
        <end position="66"/>
    </location>
</feature>
<dbReference type="GO" id="GO:0003677">
    <property type="term" value="F:DNA binding"/>
    <property type="evidence" value="ECO:0007669"/>
    <property type="project" value="UniProtKB-UniRule"/>
</dbReference>
<protein>
    <submittedName>
        <fullName evidence="5">Transcriptional regulator</fullName>
    </submittedName>
</protein>
<dbReference type="InterPro" id="IPR001647">
    <property type="entry name" value="HTH_TetR"/>
</dbReference>
<dbReference type="Gene3D" id="1.10.357.10">
    <property type="entry name" value="Tetracycline Repressor, domain 2"/>
    <property type="match status" value="1"/>
</dbReference>
<dbReference type="Proteomes" id="UP001143309">
    <property type="component" value="Unassembled WGS sequence"/>
</dbReference>
<dbReference type="GO" id="GO:0045892">
    <property type="term" value="P:negative regulation of DNA-templated transcription"/>
    <property type="evidence" value="ECO:0007669"/>
    <property type="project" value="InterPro"/>
</dbReference>
<organism evidence="5 6">
    <name type="scientific">Methylopila turkensis</name>
    <dbReference type="NCBI Taxonomy" id="1437816"/>
    <lineage>
        <taxon>Bacteria</taxon>
        <taxon>Pseudomonadati</taxon>
        <taxon>Pseudomonadota</taxon>
        <taxon>Alphaproteobacteria</taxon>
        <taxon>Hyphomicrobiales</taxon>
        <taxon>Methylopilaceae</taxon>
        <taxon>Methylopila</taxon>
    </lineage>
</organism>
<dbReference type="PRINTS" id="PR00455">
    <property type="entry name" value="HTHTETR"/>
</dbReference>
<dbReference type="AlphaFoldDB" id="A0A9W6JL95"/>
<dbReference type="SUPFAM" id="SSF46689">
    <property type="entry name" value="Homeodomain-like"/>
    <property type="match status" value="1"/>
</dbReference>
<evidence type="ECO:0000256" key="3">
    <source>
        <dbReference type="SAM" id="MobiDB-lite"/>
    </source>
</evidence>
<dbReference type="Pfam" id="PF08362">
    <property type="entry name" value="TetR_C_3"/>
    <property type="match status" value="1"/>
</dbReference>
<feature type="domain" description="HTH tetR-type" evidence="4">
    <location>
        <begin position="24"/>
        <end position="84"/>
    </location>
</feature>
<evidence type="ECO:0000259" key="4">
    <source>
        <dbReference type="PROSITE" id="PS50977"/>
    </source>
</evidence>
<keyword evidence="6" id="KW-1185">Reference proteome</keyword>
<evidence type="ECO:0000313" key="6">
    <source>
        <dbReference type="Proteomes" id="UP001143309"/>
    </source>
</evidence>
<dbReference type="Gene3D" id="1.10.10.60">
    <property type="entry name" value="Homeodomain-like"/>
    <property type="match status" value="1"/>
</dbReference>
<accession>A0A9W6JL95</accession>